<name>A0A1Y2LY36_EPING</name>
<dbReference type="EMBL" id="KZ107845">
    <property type="protein sequence ID" value="OSS48824.1"/>
    <property type="molecule type" value="Genomic_DNA"/>
</dbReference>
<evidence type="ECO:0000259" key="1">
    <source>
        <dbReference type="Pfam" id="PF24864"/>
    </source>
</evidence>
<dbReference type="InterPro" id="IPR056632">
    <property type="entry name" value="DUF7730"/>
</dbReference>
<feature type="domain" description="DUF7730" evidence="1">
    <location>
        <begin position="9"/>
        <end position="252"/>
    </location>
</feature>
<accession>A0A1Y2LY36</accession>
<protein>
    <recommendedName>
        <fullName evidence="1">DUF7730 domain-containing protein</fullName>
    </recommendedName>
</protein>
<dbReference type="Pfam" id="PF24864">
    <property type="entry name" value="DUF7730"/>
    <property type="match status" value="1"/>
</dbReference>
<gene>
    <name evidence="2" type="ORF">B5807_07149</name>
</gene>
<evidence type="ECO:0000313" key="2">
    <source>
        <dbReference type="EMBL" id="OSS48824.1"/>
    </source>
</evidence>
<keyword evidence="3" id="KW-1185">Reference proteome</keyword>
<dbReference type="STRING" id="105696.A0A1Y2LY36"/>
<reference evidence="2 3" key="1">
    <citation type="journal article" date="2017" name="Genome Announc.">
        <title>Genome sequence of the saprophytic ascomycete Epicoccum nigrum ICMP 19927 strain isolated from New Zealand.</title>
        <authorList>
            <person name="Fokin M."/>
            <person name="Fleetwood D."/>
            <person name="Weir B.S."/>
            <person name="Villas-Boas S.G."/>
        </authorList>
    </citation>
    <scope>NUCLEOTIDE SEQUENCE [LARGE SCALE GENOMIC DNA]</scope>
    <source>
        <strain evidence="2 3">ICMP 19927</strain>
    </source>
</reference>
<organism evidence="2 3">
    <name type="scientific">Epicoccum nigrum</name>
    <name type="common">Soil fungus</name>
    <name type="synonym">Epicoccum purpurascens</name>
    <dbReference type="NCBI Taxonomy" id="105696"/>
    <lineage>
        <taxon>Eukaryota</taxon>
        <taxon>Fungi</taxon>
        <taxon>Dikarya</taxon>
        <taxon>Ascomycota</taxon>
        <taxon>Pezizomycotina</taxon>
        <taxon>Dothideomycetes</taxon>
        <taxon>Pleosporomycetidae</taxon>
        <taxon>Pleosporales</taxon>
        <taxon>Pleosporineae</taxon>
        <taxon>Didymellaceae</taxon>
        <taxon>Epicoccum</taxon>
    </lineage>
</organism>
<dbReference type="InterPro" id="IPR038883">
    <property type="entry name" value="AN11006-like"/>
</dbReference>
<dbReference type="Proteomes" id="UP000193240">
    <property type="component" value="Unassembled WGS sequence"/>
</dbReference>
<sequence length="358" mass="41182">MVCCSANSPSKLLLLPLELRLHIYRFVLPSHLHVRLQAGGLLLADCLGSSRPREDGSADGFEADGFGMFLDHPPSAISRATTRTHWRCETAALRHVPDGTSWIEALRICKQIRNEIVSMLQRTATFHISDLEIIRFCSKHTAESVGFPNFCVILFQHASRVAISPRFSPALYRALEPTGDYASPKPEIEIMANDWRMLGSDLARMPNITKLTLWFDHDEPFRWAHVHERALLSPLTTLLSNKRIDFHVSLPDLHPDSEDADRHFTAGASTPFLLVRRPRQWHDRGHLCNDISTMSRERDLAIIVEMWHYLAEVSQYDFSRSRLEQDECLYWKSGEFIEVIAEEWRILSEWNTYVSYSI</sequence>
<evidence type="ECO:0000313" key="3">
    <source>
        <dbReference type="Proteomes" id="UP000193240"/>
    </source>
</evidence>
<dbReference type="OMA" id="LPLQVYK"/>
<proteinExistence type="predicted"/>
<dbReference type="InParanoid" id="A0A1Y2LY36"/>
<dbReference type="PANTHER" id="PTHR42085:SF1">
    <property type="entry name" value="F-BOX DOMAIN-CONTAINING PROTEIN"/>
    <property type="match status" value="1"/>
</dbReference>
<dbReference type="AlphaFoldDB" id="A0A1Y2LY36"/>
<dbReference type="PANTHER" id="PTHR42085">
    <property type="entry name" value="F-BOX DOMAIN-CONTAINING PROTEIN"/>
    <property type="match status" value="1"/>
</dbReference>